<keyword evidence="14" id="KW-0449">Lipoprotein</keyword>
<evidence type="ECO:0000256" key="4">
    <source>
        <dbReference type="ARBA" id="ARBA00022475"/>
    </source>
</evidence>
<dbReference type="GeneID" id="90038861"/>
<dbReference type="InterPro" id="IPR051735">
    <property type="entry name" value="CFEM_domain"/>
</dbReference>
<dbReference type="InterPro" id="IPR008427">
    <property type="entry name" value="Extracellular_membr_CFEM_dom"/>
</dbReference>
<dbReference type="PROSITE" id="PS52012">
    <property type="entry name" value="CFEM"/>
    <property type="match status" value="1"/>
</dbReference>
<dbReference type="RefSeq" id="XP_064766624.1">
    <property type="nucleotide sequence ID" value="XM_064913349.1"/>
</dbReference>
<gene>
    <name evidence="18" type="ORF">BZA70DRAFT_282855</name>
</gene>
<keyword evidence="6 15" id="KW-0349">Heme</keyword>
<keyword evidence="12 15" id="KW-1015">Disulfide bond</keyword>
<keyword evidence="8 15" id="KW-0479">Metal-binding</keyword>
<evidence type="ECO:0000256" key="8">
    <source>
        <dbReference type="ARBA" id="ARBA00022723"/>
    </source>
</evidence>
<evidence type="ECO:0000256" key="11">
    <source>
        <dbReference type="ARBA" id="ARBA00023136"/>
    </source>
</evidence>
<evidence type="ECO:0000256" key="1">
    <source>
        <dbReference type="ARBA" id="ARBA00004609"/>
    </source>
</evidence>
<keyword evidence="19" id="KW-1185">Reference proteome</keyword>
<reference evidence="18 19" key="1">
    <citation type="submission" date="2024-03" db="EMBL/GenBank/DDBJ databases">
        <title>Genome-scale model development and genomic sequencing of the oleaginous clade Lipomyces.</title>
        <authorList>
            <consortium name="Lawrence Berkeley National Laboratory"/>
            <person name="Czajka J.J."/>
            <person name="Han Y."/>
            <person name="Kim J."/>
            <person name="Mondo S.J."/>
            <person name="Hofstad B.A."/>
            <person name="Robles A."/>
            <person name="Haridas S."/>
            <person name="Riley R."/>
            <person name="LaButti K."/>
            <person name="Pangilinan J."/>
            <person name="Andreopoulos W."/>
            <person name="Lipzen A."/>
            <person name="Yan J."/>
            <person name="Wang M."/>
            <person name="Ng V."/>
            <person name="Grigoriev I.V."/>
            <person name="Spatafora J.W."/>
            <person name="Magnuson J.K."/>
            <person name="Baker S.E."/>
            <person name="Pomraning K.R."/>
        </authorList>
    </citation>
    <scope>NUCLEOTIDE SEQUENCE [LARGE SCALE GENOMIC DNA]</scope>
    <source>
        <strain evidence="18 19">Phaff 52-87</strain>
    </source>
</reference>
<comment type="caution">
    <text evidence="15">Lacks conserved residue(s) required for the propagation of feature annotation.</text>
</comment>
<evidence type="ECO:0000256" key="5">
    <source>
        <dbReference type="ARBA" id="ARBA00022525"/>
    </source>
</evidence>
<dbReference type="SMART" id="SM00747">
    <property type="entry name" value="CFEM"/>
    <property type="match status" value="1"/>
</dbReference>
<feature type="chain" id="PRO_5047247603" description="CFEM domain-containing protein" evidence="16">
    <location>
        <begin position="18"/>
        <end position="196"/>
    </location>
</feature>
<protein>
    <recommendedName>
        <fullName evidence="17">CFEM domain-containing protein</fullName>
    </recommendedName>
</protein>
<keyword evidence="11" id="KW-0472">Membrane</keyword>
<keyword evidence="9 16" id="KW-0732">Signal</keyword>
<keyword evidence="5" id="KW-0964">Secreted</keyword>
<keyword evidence="10 15" id="KW-0408">Iron</keyword>
<keyword evidence="13" id="KW-0325">Glycoprotein</keyword>
<sequence>MRYSLVAVAAIAALVSAQDLSGLPACAQSCATTAITDTGCGLDAACICSDESFINSIASCVVEACDSDGQQATVEFAENLCLASSVTLTGVESLLESAAAAFSASDSGSSSASAVSSAVSSAASSAVSSAVSSSTHSAHSSTLSSSVLSSNSSHSTASSSAVPSSSAAASSSSAGASTVAAFGATSLLGFLVSMFL</sequence>
<evidence type="ECO:0000256" key="12">
    <source>
        <dbReference type="ARBA" id="ARBA00023157"/>
    </source>
</evidence>
<evidence type="ECO:0000313" key="18">
    <source>
        <dbReference type="EMBL" id="KAK7203591.1"/>
    </source>
</evidence>
<evidence type="ECO:0000256" key="6">
    <source>
        <dbReference type="ARBA" id="ARBA00022617"/>
    </source>
</evidence>
<evidence type="ECO:0000256" key="9">
    <source>
        <dbReference type="ARBA" id="ARBA00022729"/>
    </source>
</evidence>
<feature type="signal peptide" evidence="16">
    <location>
        <begin position="1"/>
        <end position="17"/>
    </location>
</feature>
<evidence type="ECO:0000256" key="13">
    <source>
        <dbReference type="ARBA" id="ARBA00023180"/>
    </source>
</evidence>
<evidence type="ECO:0000256" key="16">
    <source>
        <dbReference type="SAM" id="SignalP"/>
    </source>
</evidence>
<comment type="similarity">
    <text evidence="3">Belongs to the RBT5 family.</text>
</comment>
<evidence type="ECO:0000256" key="15">
    <source>
        <dbReference type="PROSITE-ProRule" id="PRU01356"/>
    </source>
</evidence>
<organism evidence="18 19">
    <name type="scientific">Myxozyma melibiosi</name>
    <dbReference type="NCBI Taxonomy" id="54550"/>
    <lineage>
        <taxon>Eukaryota</taxon>
        <taxon>Fungi</taxon>
        <taxon>Dikarya</taxon>
        <taxon>Ascomycota</taxon>
        <taxon>Saccharomycotina</taxon>
        <taxon>Lipomycetes</taxon>
        <taxon>Lipomycetales</taxon>
        <taxon>Lipomycetaceae</taxon>
        <taxon>Myxozyma</taxon>
    </lineage>
</organism>
<dbReference type="Proteomes" id="UP001498771">
    <property type="component" value="Unassembled WGS sequence"/>
</dbReference>
<accession>A0ABR1F172</accession>
<keyword evidence="7" id="KW-0336">GPI-anchor</keyword>
<comment type="subcellular location">
    <subcellularLocation>
        <location evidence="1">Cell membrane</location>
        <topology evidence="1">Lipid-anchor</topology>
        <topology evidence="1">GPI-anchor</topology>
    </subcellularLocation>
    <subcellularLocation>
        <location evidence="2">Secreted</location>
    </subcellularLocation>
</comment>
<proteinExistence type="inferred from homology"/>
<evidence type="ECO:0000259" key="17">
    <source>
        <dbReference type="PROSITE" id="PS52012"/>
    </source>
</evidence>
<evidence type="ECO:0000256" key="14">
    <source>
        <dbReference type="ARBA" id="ARBA00023288"/>
    </source>
</evidence>
<comment type="caution">
    <text evidence="18">The sequence shown here is derived from an EMBL/GenBank/DDBJ whole genome shotgun (WGS) entry which is preliminary data.</text>
</comment>
<dbReference type="PANTHER" id="PTHR37928:SF2">
    <property type="entry name" value="GPI ANCHORED CFEM DOMAIN PROTEIN (AFU_ORTHOLOGUE AFUA_6G10580)"/>
    <property type="match status" value="1"/>
</dbReference>
<evidence type="ECO:0000256" key="7">
    <source>
        <dbReference type="ARBA" id="ARBA00022622"/>
    </source>
</evidence>
<feature type="disulfide bond" evidence="15">
    <location>
        <begin position="48"/>
        <end position="81"/>
    </location>
</feature>
<keyword evidence="4" id="KW-1003">Cell membrane</keyword>
<dbReference type="PANTHER" id="PTHR37928">
    <property type="entry name" value="CFEM DOMAIN PROTEIN (AFU_ORTHOLOGUE AFUA_6G14090)"/>
    <property type="match status" value="1"/>
</dbReference>
<evidence type="ECO:0000256" key="10">
    <source>
        <dbReference type="ARBA" id="ARBA00023004"/>
    </source>
</evidence>
<name>A0ABR1F172_9ASCO</name>
<evidence type="ECO:0000256" key="3">
    <source>
        <dbReference type="ARBA" id="ARBA00010031"/>
    </source>
</evidence>
<dbReference type="EMBL" id="JBBJBU010000011">
    <property type="protein sequence ID" value="KAK7203591.1"/>
    <property type="molecule type" value="Genomic_DNA"/>
</dbReference>
<evidence type="ECO:0000313" key="19">
    <source>
        <dbReference type="Proteomes" id="UP001498771"/>
    </source>
</evidence>
<evidence type="ECO:0000256" key="2">
    <source>
        <dbReference type="ARBA" id="ARBA00004613"/>
    </source>
</evidence>
<dbReference type="Pfam" id="PF05730">
    <property type="entry name" value="CFEM"/>
    <property type="match status" value="1"/>
</dbReference>
<feature type="binding site" description="axial binding residue" evidence="15">
    <location>
        <position position="43"/>
    </location>
    <ligand>
        <name>heme</name>
        <dbReference type="ChEBI" id="CHEBI:30413"/>
    </ligand>
    <ligandPart>
        <name>Fe</name>
        <dbReference type="ChEBI" id="CHEBI:18248"/>
    </ligandPart>
</feature>
<feature type="domain" description="CFEM" evidence="17">
    <location>
        <begin position="1"/>
        <end position="115"/>
    </location>
</feature>